<protein>
    <recommendedName>
        <fullName evidence="6">Large ribosomal subunit protein uL18</fullName>
    </recommendedName>
</protein>
<keyword evidence="5 6" id="KW-0687">Ribonucleoprotein</keyword>
<comment type="function">
    <text evidence="6">This is one of the proteins that bind and probably mediate the attachment of the 5S RNA into the large ribosomal subunit, where it forms part of the central protuberance.</text>
</comment>
<reference evidence="7" key="1">
    <citation type="submission" date="2020-11" db="EMBL/GenBank/DDBJ databases">
        <title>Connecting structure to function with the recovery of over 1000 high-quality activated sludge metagenome-assembled genomes encoding full-length rRNA genes using long-read sequencing.</title>
        <authorList>
            <person name="Singleton C.M."/>
            <person name="Petriglieri F."/>
            <person name="Kristensen J.M."/>
            <person name="Kirkegaard R.H."/>
            <person name="Michaelsen T.Y."/>
            <person name="Andersen M.H."/>
            <person name="Karst S.M."/>
            <person name="Dueholm M.S."/>
            <person name="Nielsen P.H."/>
            <person name="Albertsen M."/>
        </authorList>
    </citation>
    <scope>NUCLEOTIDE SEQUENCE</scope>
    <source>
        <strain evidence="7">Fred_18-Q3-R57-64_BAT3C.431</strain>
    </source>
</reference>
<evidence type="ECO:0000256" key="4">
    <source>
        <dbReference type="ARBA" id="ARBA00022980"/>
    </source>
</evidence>
<dbReference type="EMBL" id="CP064981">
    <property type="protein sequence ID" value="QQR92973.1"/>
    <property type="molecule type" value="Genomic_DNA"/>
</dbReference>
<keyword evidence="2 6" id="KW-0699">rRNA-binding</keyword>
<dbReference type="PANTHER" id="PTHR23410">
    <property type="entry name" value="RIBOSOMAL PROTEIN L5-RELATED"/>
    <property type="match status" value="1"/>
</dbReference>
<dbReference type="GO" id="GO:0008097">
    <property type="term" value="F:5S rRNA binding"/>
    <property type="evidence" value="ECO:0007669"/>
    <property type="project" value="InterPro"/>
</dbReference>
<organism evidence="7">
    <name type="scientific">Candidatus Iainarchaeum sp</name>
    <dbReference type="NCBI Taxonomy" id="3101447"/>
    <lineage>
        <taxon>Archaea</taxon>
        <taxon>Candidatus Iainarchaeota</taxon>
        <taxon>Candidatus Iainarchaeia</taxon>
        <taxon>Candidatus Iainarchaeales</taxon>
        <taxon>Candidatus Iainarchaeaceae</taxon>
        <taxon>Candidatus Iainarchaeum</taxon>
    </lineage>
</organism>
<keyword evidence="3 6" id="KW-0694">RNA-binding</keyword>
<dbReference type="GO" id="GO:0003735">
    <property type="term" value="F:structural constituent of ribosome"/>
    <property type="evidence" value="ECO:0007669"/>
    <property type="project" value="InterPro"/>
</dbReference>
<keyword evidence="4 6" id="KW-0689">Ribosomal protein</keyword>
<dbReference type="InterPro" id="IPR057268">
    <property type="entry name" value="Ribosomal_L18"/>
</dbReference>
<dbReference type="Proteomes" id="UP000596004">
    <property type="component" value="Chromosome"/>
</dbReference>
<evidence type="ECO:0000313" key="7">
    <source>
        <dbReference type="EMBL" id="QQR92973.1"/>
    </source>
</evidence>
<dbReference type="PANTHER" id="PTHR23410:SF12">
    <property type="entry name" value="LARGE RIBOSOMAL SUBUNIT PROTEIN UL18"/>
    <property type="match status" value="1"/>
</dbReference>
<name>A0A7T9DKG3_9ARCH</name>
<dbReference type="InterPro" id="IPR005485">
    <property type="entry name" value="Rbsml_uL18_euk_arch"/>
</dbReference>
<evidence type="ECO:0000256" key="5">
    <source>
        <dbReference type="ARBA" id="ARBA00023274"/>
    </source>
</evidence>
<evidence type="ECO:0000256" key="6">
    <source>
        <dbReference type="HAMAP-Rule" id="MF_01337"/>
    </source>
</evidence>
<proteinExistence type="inferred from homology"/>
<dbReference type="Gene3D" id="3.30.420.100">
    <property type="match status" value="1"/>
</dbReference>
<evidence type="ECO:0000256" key="2">
    <source>
        <dbReference type="ARBA" id="ARBA00022730"/>
    </source>
</evidence>
<dbReference type="NCBIfam" id="NF006342">
    <property type="entry name" value="PRK08569.1"/>
    <property type="match status" value="1"/>
</dbReference>
<comment type="similarity">
    <text evidence="1 6">Belongs to the universal ribosomal protein uL18 family.</text>
</comment>
<sequence length="177" mass="19530">MSKTSTFTTKFRRRQEGKTNYVKRAAQLKSGKIRAIVRKSTNHMRVQFVEHRAGMDYVLAEGSSIELKKYKYTGHTGNLPAAYLAGYLAGKRLHALGKNDVIADIGVQKPPLQTRVFAAIKGIQDAGIQIAADAEAFPKEERLHGKHIEANPNKKDGAAFTKMVADTKQHINAGVNK</sequence>
<evidence type="ECO:0000256" key="1">
    <source>
        <dbReference type="ARBA" id="ARBA00007116"/>
    </source>
</evidence>
<dbReference type="AlphaFoldDB" id="A0A7T9DKG3"/>
<dbReference type="CDD" id="cd00432">
    <property type="entry name" value="Ribosomal_L18_L5e"/>
    <property type="match status" value="1"/>
</dbReference>
<accession>A0A7T9DKG3</accession>
<gene>
    <name evidence="6" type="primary">rpl18</name>
    <name evidence="7" type="ORF">IPJ89_01875</name>
</gene>
<dbReference type="GO" id="GO:0022625">
    <property type="term" value="C:cytosolic large ribosomal subunit"/>
    <property type="evidence" value="ECO:0007669"/>
    <property type="project" value="TreeGrafter"/>
</dbReference>
<dbReference type="SUPFAM" id="SSF53137">
    <property type="entry name" value="Translational machinery components"/>
    <property type="match status" value="1"/>
</dbReference>
<dbReference type="GO" id="GO:0006412">
    <property type="term" value="P:translation"/>
    <property type="evidence" value="ECO:0007669"/>
    <property type="project" value="UniProtKB-UniRule"/>
</dbReference>
<evidence type="ECO:0000256" key="3">
    <source>
        <dbReference type="ARBA" id="ARBA00022884"/>
    </source>
</evidence>
<dbReference type="InterPro" id="IPR057267">
    <property type="entry name" value="Rbsml_uL18_arch"/>
</dbReference>
<dbReference type="HAMAP" id="MF_01337_A">
    <property type="entry name" value="Ribosomal_uL18_A"/>
    <property type="match status" value="1"/>
</dbReference>
<comment type="subunit">
    <text evidence="6">Part of the 50S ribosomal subunit. Contacts the 5S and 23S rRNAs.</text>
</comment>
<dbReference type="GO" id="GO:0000027">
    <property type="term" value="P:ribosomal large subunit assembly"/>
    <property type="evidence" value="ECO:0007669"/>
    <property type="project" value="TreeGrafter"/>
</dbReference>
<dbReference type="Pfam" id="PF17144">
    <property type="entry name" value="Ribosomal_L5e"/>
    <property type="match status" value="1"/>
</dbReference>